<evidence type="ECO:0000313" key="4">
    <source>
        <dbReference type="Proteomes" id="UP001595557"/>
    </source>
</evidence>
<gene>
    <name evidence="3" type="ORF">ACFOD7_14530</name>
</gene>
<organism evidence="3 4">
    <name type="scientific">Paracoccus fontiphilus</name>
    <dbReference type="NCBI Taxonomy" id="1815556"/>
    <lineage>
        <taxon>Bacteria</taxon>
        <taxon>Pseudomonadati</taxon>
        <taxon>Pseudomonadota</taxon>
        <taxon>Alphaproteobacteria</taxon>
        <taxon>Rhodobacterales</taxon>
        <taxon>Paracoccaceae</taxon>
        <taxon>Paracoccus</taxon>
    </lineage>
</organism>
<keyword evidence="1" id="KW-0324">Glycolysis</keyword>
<dbReference type="InterPro" id="IPR013078">
    <property type="entry name" value="His_Pase_superF_clade-1"/>
</dbReference>
<dbReference type="PANTHER" id="PTHR48100">
    <property type="entry name" value="BROAD-SPECIFICITY PHOSPHATASE YOR283W-RELATED"/>
    <property type="match status" value="1"/>
</dbReference>
<dbReference type="CDD" id="cd07067">
    <property type="entry name" value="HP_PGM_like"/>
    <property type="match status" value="1"/>
</dbReference>
<reference evidence="4" key="1">
    <citation type="journal article" date="2019" name="Int. J. Syst. Evol. Microbiol.">
        <title>The Global Catalogue of Microorganisms (GCM) 10K type strain sequencing project: providing services to taxonomists for standard genome sequencing and annotation.</title>
        <authorList>
            <consortium name="The Broad Institute Genomics Platform"/>
            <consortium name="The Broad Institute Genome Sequencing Center for Infectious Disease"/>
            <person name="Wu L."/>
            <person name="Ma J."/>
        </authorList>
    </citation>
    <scope>NUCLEOTIDE SEQUENCE [LARGE SCALE GENOMIC DNA]</scope>
    <source>
        <strain evidence="4">KCTC 52239</strain>
    </source>
</reference>
<dbReference type="SMART" id="SM00855">
    <property type="entry name" value="PGAM"/>
    <property type="match status" value="1"/>
</dbReference>
<dbReference type="InterPro" id="IPR001345">
    <property type="entry name" value="PG/BPGM_mutase_AS"/>
</dbReference>
<evidence type="ECO:0000256" key="2">
    <source>
        <dbReference type="ARBA" id="ARBA00023235"/>
    </source>
</evidence>
<dbReference type="Pfam" id="PF00300">
    <property type="entry name" value="His_Phos_1"/>
    <property type="match status" value="1"/>
</dbReference>
<evidence type="ECO:0000256" key="1">
    <source>
        <dbReference type="ARBA" id="ARBA00023152"/>
    </source>
</evidence>
<dbReference type="PROSITE" id="PS00175">
    <property type="entry name" value="PG_MUTASE"/>
    <property type="match status" value="1"/>
</dbReference>
<dbReference type="RefSeq" id="WP_207464535.1">
    <property type="nucleotide sequence ID" value="NZ_JAFNAW010000001.1"/>
</dbReference>
<dbReference type="Gene3D" id="3.40.50.1240">
    <property type="entry name" value="Phosphoglycerate mutase-like"/>
    <property type="match status" value="1"/>
</dbReference>
<dbReference type="SUPFAM" id="SSF53254">
    <property type="entry name" value="Phosphoglycerate mutase-like"/>
    <property type="match status" value="1"/>
</dbReference>
<comment type="caution">
    <text evidence="3">The sequence shown here is derived from an EMBL/GenBank/DDBJ whole genome shotgun (WGS) entry which is preliminary data.</text>
</comment>
<name>A0ABV7IJD1_9RHOB</name>
<accession>A0ABV7IJD1</accession>
<evidence type="ECO:0000313" key="3">
    <source>
        <dbReference type="EMBL" id="MFC3169265.1"/>
    </source>
</evidence>
<protein>
    <submittedName>
        <fullName evidence="3">Histidine phosphatase family protein</fullName>
    </submittedName>
</protein>
<dbReference type="InterPro" id="IPR050275">
    <property type="entry name" value="PGM_Phosphatase"/>
</dbReference>
<sequence length="204" mass="21636">MDLPDLYLIRHGQTRWNAEGRLQGRLDSPLTQLGRAQATALRPLVDGVRAARLCSPLGRAVETAQILFGRDFDTDPRLAEIDVGAFTGRLLAELRRDIPEAFAGRPHEWYDRAPSGEGLSGLQARLSAVLADLPGPAIIVTHGMALAMLCALATGKPLADVHPACQTQGALHVIRAGHHDILPAVEVATGQGRRGTLEGSPAGG</sequence>
<keyword evidence="4" id="KW-1185">Reference proteome</keyword>
<dbReference type="EMBL" id="JBHRTE010000059">
    <property type="protein sequence ID" value="MFC3169265.1"/>
    <property type="molecule type" value="Genomic_DNA"/>
</dbReference>
<keyword evidence="2" id="KW-0413">Isomerase</keyword>
<dbReference type="PANTHER" id="PTHR48100:SF1">
    <property type="entry name" value="HISTIDINE PHOSPHATASE FAMILY PROTEIN-RELATED"/>
    <property type="match status" value="1"/>
</dbReference>
<dbReference type="Proteomes" id="UP001595557">
    <property type="component" value="Unassembled WGS sequence"/>
</dbReference>
<proteinExistence type="predicted"/>
<dbReference type="InterPro" id="IPR029033">
    <property type="entry name" value="His_PPase_superfam"/>
</dbReference>